<evidence type="ECO:0000313" key="3">
    <source>
        <dbReference type="Proteomes" id="UP001497525"/>
    </source>
</evidence>
<dbReference type="PANTHER" id="PTHR21223:SF2">
    <property type="entry name" value="CBY1-INTERACTING BAR DOMAIN-CONTAINING PROTEIN HOMOLOG"/>
    <property type="match status" value="1"/>
</dbReference>
<accession>A0AAV2TUQ3</accession>
<dbReference type="PANTHER" id="PTHR21223">
    <property type="entry name" value="CBY1-INTERACTING BAR DOMAIN-CONTAINING PROTEIN HOMOLOG"/>
    <property type="match status" value="1"/>
</dbReference>
<comment type="caution">
    <text evidence="2">The sequence shown here is derived from an EMBL/GenBank/DDBJ whole genome shotgun (WGS) entry which is preliminary data.</text>
</comment>
<evidence type="ECO:0008006" key="4">
    <source>
        <dbReference type="Google" id="ProtNLM"/>
    </source>
</evidence>
<name>A0AAV2TUQ3_CALDB</name>
<dbReference type="GO" id="GO:0036064">
    <property type="term" value="C:ciliary basal body"/>
    <property type="evidence" value="ECO:0007669"/>
    <property type="project" value="TreeGrafter"/>
</dbReference>
<feature type="compositionally biased region" description="Polar residues" evidence="1">
    <location>
        <begin position="268"/>
        <end position="286"/>
    </location>
</feature>
<dbReference type="GO" id="GO:0060271">
    <property type="term" value="P:cilium assembly"/>
    <property type="evidence" value="ECO:0007669"/>
    <property type="project" value="TreeGrafter"/>
</dbReference>
<dbReference type="SUPFAM" id="SSF103657">
    <property type="entry name" value="BAR/IMD domain-like"/>
    <property type="match status" value="1"/>
</dbReference>
<dbReference type="EMBL" id="CAXLJL010000512">
    <property type="protein sequence ID" value="CAL5138643.1"/>
    <property type="molecule type" value="Genomic_DNA"/>
</dbReference>
<reference evidence="2" key="1">
    <citation type="submission" date="2024-06" db="EMBL/GenBank/DDBJ databases">
        <authorList>
            <person name="Liu X."/>
            <person name="Lenzi L."/>
            <person name="Haldenby T S."/>
            <person name="Uol C."/>
        </authorList>
    </citation>
    <scope>NUCLEOTIDE SEQUENCE</scope>
</reference>
<feature type="compositionally biased region" description="Acidic residues" evidence="1">
    <location>
        <begin position="319"/>
        <end position="346"/>
    </location>
</feature>
<dbReference type="InterPro" id="IPR009602">
    <property type="entry name" value="CBAR/FAM92"/>
</dbReference>
<dbReference type="Gene3D" id="1.20.1270.60">
    <property type="entry name" value="Arfaptin homology (AH) domain/BAR domain"/>
    <property type="match status" value="1"/>
</dbReference>
<evidence type="ECO:0000256" key="1">
    <source>
        <dbReference type="SAM" id="MobiDB-lite"/>
    </source>
</evidence>
<organism evidence="2 3">
    <name type="scientific">Calicophoron daubneyi</name>
    <name type="common">Rumen fluke</name>
    <name type="synonym">Paramphistomum daubneyi</name>
    <dbReference type="NCBI Taxonomy" id="300641"/>
    <lineage>
        <taxon>Eukaryota</taxon>
        <taxon>Metazoa</taxon>
        <taxon>Spiralia</taxon>
        <taxon>Lophotrochozoa</taxon>
        <taxon>Platyhelminthes</taxon>
        <taxon>Trematoda</taxon>
        <taxon>Digenea</taxon>
        <taxon>Plagiorchiida</taxon>
        <taxon>Pronocephalata</taxon>
        <taxon>Paramphistomoidea</taxon>
        <taxon>Paramphistomidae</taxon>
        <taxon>Calicophoron</taxon>
    </lineage>
</organism>
<dbReference type="Proteomes" id="UP001497525">
    <property type="component" value="Unassembled WGS sequence"/>
</dbReference>
<evidence type="ECO:0000313" key="2">
    <source>
        <dbReference type="EMBL" id="CAL5138643.1"/>
    </source>
</evidence>
<feature type="region of interest" description="Disordered" evidence="1">
    <location>
        <begin position="247"/>
        <end position="383"/>
    </location>
</feature>
<sequence length="383" mass="42937">MNNRSSSQNSVSRATQIKECENQAKFVQQRVNGIESFFGDLCAELVAYTRRTAKLRNNGDEISRILLDYSVKEQINRSSAQTLKRLSEHLATVEDYRHTEIDRLVGKVVNPLASYGEEIKKVRANLKTENIARKKEIAQMKKLERSTTAEATRIAQIQLHNAIIDANQSADKLERCVLDFEGRRLKGLKNILGDFIQVEMLWHAKALETLTDAYNVLQNMREEEDMVEFRNTLMRSAVSTLSVNMVPGRNVAGDTQGTTAPGGMKNYSVRSSANTSTPRAGQQPQRTPAEDANSLFTDEDDEDEGEESEHVRHRKSGNEIEDLEDEETEDEDEDEEEDDEDDEDELISSARSGGNQQITSNAKPHSPLKSALKSSGSKKLMAA</sequence>
<feature type="compositionally biased region" description="Acidic residues" evidence="1">
    <location>
        <begin position="297"/>
        <end position="307"/>
    </location>
</feature>
<dbReference type="Pfam" id="PF06730">
    <property type="entry name" value="FAM92"/>
    <property type="match status" value="1"/>
</dbReference>
<protein>
    <recommendedName>
        <fullName evidence="4">Protein FAM92A1</fullName>
    </recommendedName>
</protein>
<gene>
    <name evidence="2" type="ORF">CDAUBV1_LOCUS13463</name>
</gene>
<feature type="compositionally biased region" description="Low complexity" evidence="1">
    <location>
        <begin position="368"/>
        <end position="383"/>
    </location>
</feature>
<feature type="compositionally biased region" description="Polar residues" evidence="1">
    <location>
        <begin position="349"/>
        <end position="363"/>
    </location>
</feature>
<dbReference type="GO" id="GO:0035869">
    <property type="term" value="C:ciliary transition zone"/>
    <property type="evidence" value="ECO:0007669"/>
    <property type="project" value="TreeGrafter"/>
</dbReference>
<dbReference type="AlphaFoldDB" id="A0AAV2TUQ3"/>
<dbReference type="InterPro" id="IPR027267">
    <property type="entry name" value="AH/BAR_dom_sf"/>
</dbReference>
<proteinExistence type="predicted"/>